<evidence type="ECO:0000313" key="1">
    <source>
        <dbReference type="EMBL" id="MBQ0603042.1"/>
    </source>
</evidence>
<name>A0AAP2FNZ2_KLEOX</name>
<proteinExistence type="predicted"/>
<keyword evidence="2" id="KW-1185">Reference proteome</keyword>
<dbReference type="EMBL" id="JAGKON010000031">
    <property type="protein sequence ID" value="MBQ0603042.1"/>
    <property type="molecule type" value="Genomic_DNA"/>
</dbReference>
<dbReference type="AlphaFoldDB" id="A0AAP2FNZ2"/>
<comment type="caution">
    <text evidence="1">The sequence shown here is derived from an EMBL/GenBank/DDBJ whole genome shotgun (WGS) entry which is preliminary data.</text>
</comment>
<sequence>MKKNGVKPITYNVDKIVFCLFLSTISLSSNAESVLSKKDIAWLGSKPQIKELSCSAYYNSYASKGEVSISKNATFEIKEDFFREKHVFKDSKLICYFEVDVFDKNKITVYVKEMAAVDNANVLFYHWGGSGTIGDLSKDNHQSNWDLMCSVDSMNDELTCAISQKKFVLYKKNDGYSIVVGGGGYIGSKSYIRVNKNKPFVSDAGGYFSPEDTTKIISSINKDSKLTIRYTEDPSNRTIDTIMDMKYFNAAVKVLGEIYNKQQ</sequence>
<dbReference type="Proteomes" id="UP000673434">
    <property type="component" value="Unassembled WGS sequence"/>
</dbReference>
<dbReference type="RefSeq" id="WP_048258036.1">
    <property type="nucleotide sequence ID" value="NZ_JAGKON010000031.1"/>
</dbReference>
<reference evidence="1 2" key="1">
    <citation type="submission" date="2021-03" db="EMBL/GenBank/DDBJ databases">
        <authorList>
            <person name="Stanton E."/>
        </authorList>
    </citation>
    <scope>NUCLEOTIDE SEQUENCE [LARGE SCALE GENOMIC DNA]</scope>
    <source>
        <strain evidence="1 2">2020EL-00037</strain>
    </source>
</reference>
<organism evidence="1 2">
    <name type="scientific">Klebsiella oxytoca</name>
    <dbReference type="NCBI Taxonomy" id="571"/>
    <lineage>
        <taxon>Bacteria</taxon>
        <taxon>Pseudomonadati</taxon>
        <taxon>Pseudomonadota</taxon>
        <taxon>Gammaproteobacteria</taxon>
        <taxon>Enterobacterales</taxon>
        <taxon>Enterobacteriaceae</taxon>
        <taxon>Klebsiella/Raoultella group</taxon>
        <taxon>Klebsiella</taxon>
    </lineage>
</organism>
<accession>A0AAP2FNZ2</accession>
<gene>
    <name evidence="1" type="ORF">J7S78_24870</name>
</gene>
<evidence type="ECO:0000313" key="2">
    <source>
        <dbReference type="Proteomes" id="UP000673434"/>
    </source>
</evidence>
<protein>
    <submittedName>
        <fullName evidence="1">Uncharacterized protein</fullName>
    </submittedName>
</protein>